<dbReference type="KEGG" id="spap:H3Z74_05505"/>
<dbReference type="AlphaFoldDB" id="A0A7H0LLV2"/>
<evidence type="ECO:0000313" key="3">
    <source>
        <dbReference type="Proteomes" id="UP000516148"/>
    </source>
</evidence>
<gene>
    <name evidence="2" type="ORF">H3Z74_05505</name>
</gene>
<evidence type="ECO:0000256" key="1">
    <source>
        <dbReference type="SAM" id="Phobius"/>
    </source>
</evidence>
<keyword evidence="1" id="KW-1133">Transmembrane helix</keyword>
<feature type="transmembrane region" description="Helical" evidence="1">
    <location>
        <begin position="26"/>
        <end position="47"/>
    </location>
</feature>
<keyword evidence="1" id="KW-0472">Membrane</keyword>
<dbReference type="EMBL" id="CP061038">
    <property type="protein sequence ID" value="QNQ10655.1"/>
    <property type="molecule type" value="Genomic_DNA"/>
</dbReference>
<keyword evidence="3" id="KW-1185">Reference proteome</keyword>
<sequence>MATLAMIMFVGLFAFGGQYFGWSDPAGRVQLALFSAFVFGIICGFRVKG</sequence>
<keyword evidence="1" id="KW-0812">Transmembrane</keyword>
<dbReference type="RefSeq" id="WP_187762946.1">
    <property type="nucleotide sequence ID" value="NZ_CP061038.1"/>
</dbReference>
<dbReference type="Proteomes" id="UP000516148">
    <property type="component" value="Chromosome"/>
</dbReference>
<proteinExistence type="predicted"/>
<name>A0A7H0LLV2_9SPHN</name>
<protein>
    <submittedName>
        <fullName evidence="2">Uncharacterized protein</fullName>
    </submittedName>
</protein>
<accession>A0A7H0LLV2</accession>
<evidence type="ECO:0000313" key="2">
    <source>
        <dbReference type="EMBL" id="QNQ10655.1"/>
    </source>
</evidence>
<organism evidence="2 3">
    <name type="scientific">Sphingomonas alpina</name>
    <dbReference type="NCBI Taxonomy" id="653931"/>
    <lineage>
        <taxon>Bacteria</taxon>
        <taxon>Pseudomonadati</taxon>
        <taxon>Pseudomonadota</taxon>
        <taxon>Alphaproteobacteria</taxon>
        <taxon>Sphingomonadales</taxon>
        <taxon>Sphingomonadaceae</taxon>
        <taxon>Sphingomonas</taxon>
    </lineage>
</organism>
<reference evidence="2 3" key="1">
    <citation type="submission" date="2020-09" db="EMBL/GenBank/DDBJ databases">
        <title>Sphingomonas sp., a new species isolated from pork steak.</title>
        <authorList>
            <person name="Heidler von Heilborn D."/>
        </authorList>
    </citation>
    <scope>NUCLEOTIDE SEQUENCE [LARGE SCALE GENOMIC DNA]</scope>
    <source>
        <strain evidence="3">S8-3T</strain>
    </source>
</reference>